<evidence type="ECO:0000313" key="3">
    <source>
        <dbReference type="Proteomes" id="UP000324748"/>
    </source>
</evidence>
<evidence type="ECO:0000256" key="1">
    <source>
        <dbReference type="SAM" id="MobiDB-lite"/>
    </source>
</evidence>
<sequence length="155" mass="17377">MARWRGRCRLWASVPWPPHAIDALETTLDQGSNEEFYGVPEVGETGQENGSVMRCTHHRKGEHTVGGIHHPPDGQPNRKTSGWRNVRAWGSYRSSNRTRRPYHVVGPSVPQQNLTVAQPFKRGLCSHLTGPVVYQNLLELGFEDSAVNLPEESSE</sequence>
<feature type="region of interest" description="Disordered" evidence="1">
    <location>
        <begin position="62"/>
        <end position="83"/>
    </location>
</feature>
<organism evidence="2 3">
    <name type="scientific">Puccinia graminis f. sp. tritici</name>
    <dbReference type="NCBI Taxonomy" id="56615"/>
    <lineage>
        <taxon>Eukaryota</taxon>
        <taxon>Fungi</taxon>
        <taxon>Dikarya</taxon>
        <taxon>Basidiomycota</taxon>
        <taxon>Pucciniomycotina</taxon>
        <taxon>Pucciniomycetes</taxon>
        <taxon>Pucciniales</taxon>
        <taxon>Pucciniaceae</taxon>
        <taxon>Puccinia</taxon>
    </lineage>
</organism>
<proteinExistence type="predicted"/>
<keyword evidence="3" id="KW-1185">Reference proteome</keyword>
<dbReference type="EMBL" id="VSWC01000002">
    <property type="protein sequence ID" value="KAA1117388.1"/>
    <property type="molecule type" value="Genomic_DNA"/>
</dbReference>
<comment type="caution">
    <text evidence="2">The sequence shown here is derived from an EMBL/GenBank/DDBJ whole genome shotgun (WGS) entry which is preliminary data.</text>
</comment>
<accession>A0A5B0QVX2</accession>
<name>A0A5B0QVX2_PUCGR</name>
<gene>
    <name evidence="2" type="ORF">PGT21_005825</name>
</gene>
<dbReference type="Proteomes" id="UP000324748">
    <property type="component" value="Unassembled WGS sequence"/>
</dbReference>
<protein>
    <submittedName>
        <fullName evidence="2">Uncharacterized protein</fullName>
    </submittedName>
</protein>
<reference evidence="2 3" key="1">
    <citation type="submission" date="2019-05" db="EMBL/GenBank/DDBJ databases">
        <title>Emergence of the Ug99 lineage of the wheat stem rust pathogen through somatic hybridization.</title>
        <authorList>
            <person name="Li F."/>
            <person name="Upadhyaya N.M."/>
            <person name="Sperschneider J."/>
            <person name="Matny O."/>
            <person name="Nguyen-Phuc H."/>
            <person name="Mago R."/>
            <person name="Raley C."/>
            <person name="Miller M.E."/>
            <person name="Silverstein K.A.T."/>
            <person name="Henningsen E."/>
            <person name="Hirsch C.D."/>
            <person name="Visser B."/>
            <person name="Pretorius Z.A."/>
            <person name="Steffenson B.J."/>
            <person name="Schwessinger B."/>
            <person name="Dodds P.N."/>
            <person name="Figueroa M."/>
        </authorList>
    </citation>
    <scope>NUCLEOTIDE SEQUENCE [LARGE SCALE GENOMIC DNA]</scope>
    <source>
        <strain evidence="2">21-0</strain>
    </source>
</reference>
<evidence type="ECO:0000313" key="2">
    <source>
        <dbReference type="EMBL" id="KAA1117388.1"/>
    </source>
</evidence>
<dbReference type="AlphaFoldDB" id="A0A5B0QVX2"/>